<accession>A0AAW2P294</accession>
<proteinExistence type="predicted"/>
<gene>
    <name evidence="2" type="ORF">Sradi_4109800</name>
</gene>
<sequence>MTKLLYNKLEPLLPKLISPSQSGFVPGRLIVNNIFMTEELIHPLDLRMGFPIRFMHLVKHSVEDCWFTMLLNGDTVGFFKSIQGLIQGDPISSTLFILVAEALSIGLDHLFHENPSMFYQTNCGVPISHLSYVDDIIIFTNSEKEGLRILMQFLEHYEDISGQQINHVKSSFVPGKKANLIAHRISNNIGFP</sequence>
<name>A0AAW2P294_SESRA</name>
<reference evidence="2" key="1">
    <citation type="submission" date="2020-06" db="EMBL/GenBank/DDBJ databases">
        <authorList>
            <person name="Li T."/>
            <person name="Hu X."/>
            <person name="Zhang T."/>
            <person name="Song X."/>
            <person name="Zhang H."/>
            <person name="Dai N."/>
            <person name="Sheng W."/>
            <person name="Hou X."/>
            <person name="Wei L."/>
        </authorList>
    </citation>
    <scope>NUCLEOTIDE SEQUENCE</scope>
    <source>
        <strain evidence="2">G02</strain>
        <tissue evidence="2">Leaf</tissue>
    </source>
</reference>
<dbReference type="Pfam" id="PF00078">
    <property type="entry name" value="RVT_1"/>
    <property type="match status" value="1"/>
</dbReference>
<evidence type="ECO:0000259" key="1">
    <source>
        <dbReference type="PROSITE" id="PS50878"/>
    </source>
</evidence>
<dbReference type="PANTHER" id="PTHR46890">
    <property type="entry name" value="NON-LTR RETROLELEMENT REVERSE TRANSCRIPTASE-LIKE PROTEIN-RELATED"/>
    <property type="match status" value="1"/>
</dbReference>
<evidence type="ECO:0000313" key="2">
    <source>
        <dbReference type="EMBL" id="KAL0349606.1"/>
    </source>
</evidence>
<dbReference type="AlphaFoldDB" id="A0AAW2P294"/>
<reference evidence="2" key="2">
    <citation type="journal article" date="2024" name="Plant">
        <title>Genomic evolution and insights into agronomic trait innovations of Sesamum species.</title>
        <authorList>
            <person name="Miao H."/>
            <person name="Wang L."/>
            <person name="Qu L."/>
            <person name="Liu H."/>
            <person name="Sun Y."/>
            <person name="Le M."/>
            <person name="Wang Q."/>
            <person name="Wei S."/>
            <person name="Zheng Y."/>
            <person name="Lin W."/>
            <person name="Duan Y."/>
            <person name="Cao H."/>
            <person name="Xiong S."/>
            <person name="Wang X."/>
            <person name="Wei L."/>
            <person name="Li C."/>
            <person name="Ma Q."/>
            <person name="Ju M."/>
            <person name="Zhao R."/>
            <person name="Li G."/>
            <person name="Mu C."/>
            <person name="Tian Q."/>
            <person name="Mei H."/>
            <person name="Zhang T."/>
            <person name="Gao T."/>
            <person name="Zhang H."/>
        </authorList>
    </citation>
    <scope>NUCLEOTIDE SEQUENCE</scope>
    <source>
        <strain evidence="2">G02</strain>
    </source>
</reference>
<comment type="caution">
    <text evidence="2">The sequence shown here is derived from an EMBL/GenBank/DDBJ whole genome shotgun (WGS) entry which is preliminary data.</text>
</comment>
<protein>
    <recommendedName>
        <fullName evidence="1">Reverse transcriptase domain-containing protein</fullName>
    </recommendedName>
</protein>
<dbReference type="InterPro" id="IPR052343">
    <property type="entry name" value="Retrotransposon-Effector_Assoc"/>
</dbReference>
<dbReference type="SUPFAM" id="SSF56672">
    <property type="entry name" value="DNA/RNA polymerases"/>
    <property type="match status" value="1"/>
</dbReference>
<feature type="domain" description="Reverse transcriptase" evidence="1">
    <location>
        <begin position="1"/>
        <end position="192"/>
    </location>
</feature>
<dbReference type="PROSITE" id="PS50878">
    <property type="entry name" value="RT_POL"/>
    <property type="match status" value="1"/>
</dbReference>
<dbReference type="EMBL" id="JACGWJ010000018">
    <property type="protein sequence ID" value="KAL0349606.1"/>
    <property type="molecule type" value="Genomic_DNA"/>
</dbReference>
<dbReference type="InterPro" id="IPR043502">
    <property type="entry name" value="DNA/RNA_pol_sf"/>
</dbReference>
<organism evidence="2">
    <name type="scientific">Sesamum radiatum</name>
    <name type="common">Black benniseed</name>
    <dbReference type="NCBI Taxonomy" id="300843"/>
    <lineage>
        <taxon>Eukaryota</taxon>
        <taxon>Viridiplantae</taxon>
        <taxon>Streptophyta</taxon>
        <taxon>Embryophyta</taxon>
        <taxon>Tracheophyta</taxon>
        <taxon>Spermatophyta</taxon>
        <taxon>Magnoliopsida</taxon>
        <taxon>eudicotyledons</taxon>
        <taxon>Gunneridae</taxon>
        <taxon>Pentapetalae</taxon>
        <taxon>asterids</taxon>
        <taxon>lamiids</taxon>
        <taxon>Lamiales</taxon>
        <taxon>Pedaliaceae</taxon>
        <taxon>Sesamum</taxon>
    </lineage>
</organism>
<dbReference type="PANTHER" id="PTHR46890:SF48">
    <property type="entry name" value="RNA-DIRECTED DNA POLYMERASE"/>
    <property type="match status" value="1"/>
</dbReference>
<dbReference type="InterPro" id="IPR000477">
    <property type="entry name" value="RT_dom"/>
</dbReference>